<protein>
    <submittedName>
        <fullName evidence="1">Uncharacterized protein</fullName>
    </submittedName>
</protein>
<evidence type="ECO:0000313" key="2">
    <source>
        <dbReference type="Proteomes" id="UP000017559"/>
    </source>
</evidence>
<dbReference type="AlphaFoldDB" id="V2WWU4"/>
<evidence type="ECO:0000313" key="1">
    <source>
        <dbReference type="EMBL" id="ESK86052.1"/>
    </source>
</evidence>
<gene>
    <name evidence="1" type="ORF">Moror_9388</name>
</gene>
<dbReference type="OrthoDB" id="408373at2759"/>
<organism evidence="1 2">
    <name type="scientific">Moniliophthora roreri (strain MCA 2997)</name>
    <name type="common">Cocoa frosty pod rot fungus</name>
    <name type="synonym">Crinipellis roreri</name>
    <dbReference type="NCBI Taxonomy" id="1381753"/>
    <lineage>
        <taxon>Eukaryota</taxon>
        <taxon>Fungi</taxon>
        <taxon>Dikarya</taxon>
        <taxon>Basidiomycota</taxon>
        <taxon>Agaricomycotina</taxon>
        <taxon>Agaricomycetes</taxon>
        <taxon>Agaricomycetidae</taxon>
        <taxon>Agaricales</taxon>
        <taxon>Marasmiineae</taxon>
        <taxon>Marasmiaceae</taxon>
        <taxon>Moniliophthora</taxon>
    </lineage>
</organism>
<dbReference type="HOGENOM" id="CLU_2794521_0_0_1"/>
<dbReference type="Proteomes" id="UP000017559">
    <property type="component" value="Unassembled WGS sequence"/>
</dbReference>
<accession>V2WWU4</accession>
<proteinExistence type="predicted"/>
<reference evidence="1 2" key="1">
    <citation type="journal article" date="2014" name="BMC Genomics">
        <title>Genome and secretome analysis of the hemibiotrophic fungal pathogen, Moniliophthora roreri, which causes frosty pod rot disease of cacao: mechanisms of the biotrophic and necrotrophic phases.</title>
        <authorList>
            <person name="Meinhardt L.W."/>
            <person name="Costa G.G.L."/>
            <person name="Thomazella D.P.T."/>
            <person name="Teixeira P.J.P.L."/>
            <person name="Carazzolle M.F."/>
            <person name="Schuster S.C."/>
            <person name="Carlson J.E."/>
            <person name="Guiltinan M.J."/>
            <person name="Mieczkowski P."/>
            <person name="Farmer A."/>
            <person name="Ramaraj T."/>
            <person name="Crozier J."/>
            <person name="Davis R.E."/>
            <person name="Shao J."/>
            <person name="Melnick R.L."/>
            <person name="Pereira G.A.G."/>
            <person name="Bailey B.A."/>
        </authorList>
    </citation>
    <scope>NUCLEOTIDE SEQUENCE [LARGE SCALE GENOMIC DNA]</scope>
    <source>
        <strain evidence="1 2">MCA 2997</strain>
    </source>
</reference>
<name>V2WWU4_MONRO</name>
<keyword evidence="2" id="KW-1185">Reference proteome</keyword>
<dbReference type="EMBL" id="AWSO01000985">
    <property type="protein sequence ID" value="ESK86052.1"/>
    <property type="molecule type" value="Genomic_DNA"/>
</dbReference>
<sequence>MPVELRKDGLAVPPYRYKVYYIIKPVSGIRPEDDKGILLQNISTSKPAFFGAALRDYVALATPNSAPI</sequence>
<dbReference type="KEGG" id="mrr:Moror_9388"/>
<comment type="caution">
    <text evidence="1">The sequence shown here is derived from an EMBL/GenBank/DDBJ whole genome shotgun (WGS) entry which is preliminary data.</text>
</comment>